<keyword evidence="6" id="KW-0566">Pantothenate biosynthesis</keyword>
<accession>A0A8K0UJQ9</accession>
<evidence type="ECO:0000256" key="2">
    <source>
        <dbReference type="ARBA" id="ARBA00009256"/>
    </source>
</evidence>
<evidence type="ECO:0000256" key="5">
    <source>
        <dbReference type="ARBA" id="ARBA00022598"/>
    </source>
</evidence>
<evidence type="ECO:0000256" key="8">
    <source>
        <dbReference type="ARBA" id="ARBA00022840"/>
    </source>
</evidence>
<evidence type="ECO:0000313" key="13">
    <source>
        <dbReference type="Proteomes" id="UP000813824"/>
    </source>
</evidence>
<keyword evidence="8" id="KW-0067">ATP-binding</keyword>
<evidence type="ECO:0000256" key="3">
    <source>
        <dbReference type="ARBA" id="ARBA00012219"/>
    </source>
</evidence>
<evidence type="ECO:0000256" key="1">
    <source>
        <dbReference type="ARBA" id="ARBA00004990"/>
    </source>
</evidence>
<evidence type="ECO:0000256" key="11">
    <source>
        <dbReference type="ARBA" id="ARBA00048258"/>
    </source>
</evidence>
<dbReference type="UniPathway" id="UPA00028">
    <property type="reaction ID" value="UER00005"/>
</dbReference>
<dbReference type="NCBIfam" id="TIGR00018">
    <property type="entry name" value="panC"/>
    <property type="match status" value="1"/>
</dbReference>
<dbReference type="Proteomes" id="UP000813824">
    <property type="component" value="Unassembled WGS sequence"/>
</dbReference>
<dbReference type="HAMAP" id="MF_00158">
    <property type="entry name" value="PanC"/>
    <property type="match status" value="1"/>
</dbReference>
<dbReference type="InterPro" id="IPR003721">
    <property type="entry name" value="Pantoate_ligase"/>
</dbReference>
<evidence type="ECO:0000256" key="4">
    <source>
        <dbReference type="ARBA" id="ARBA00015647"/>
    </source>
</evidence>
<name>A0A8K0UJQ9_9AGAR</name>
<reference evidence="12" key="1">
    <citation type="journal article" date="2021" name="New Phytol.">
        <title>Evolutionary innovations through gain and loss of genes in the ectomycorrhizal Boletales.</title>
        <authorList>
            <person name="Wu G."/>
            <person name="Miyauchi S."/>
            <person name="Morin E."/>
            <person name="Kuo A."/>
            <person name="Drula E."/>
            <person name="Varga T."/>
            <person name="Kohler A."/>
            <person name="Feng B."/>
            <person name="Cao Y."/>
            <person name="Lipzen A."/>
            <person name="Daum C."/>
            <person name="Hundley H."/>
            <person name="Pangilinan J."/>
            <person name="Johnson J."/>
            <person name="Barry K."/>
            <person name="LaButti K."/>
            <person name="Ng V."/>
            <person name="Ahrendt S."/>
            <person name="Min B."/>
            <person name="Choi I.G."/>
            <person name="Park H."/>
            <person name="Plett J.M."/>
            <person name="Magnuson J."/>
            <person name="Spatafora J.W."/>
            <person name="Nagy L.G."/>
            <person name="Henrissat B."/>
            <person name="Grigoriev I.V."/>
            <person name="Yang Z.L."/>
            <person name="Xu J."/>
            <person name="Martin F.M."/>
        </authorList>
    </citation>
    <scope>NUCLEOTIDE SEQUENCE</scope>
    <source>
        <strain evidence="12">KKN 215</strain>
    </source>
</reference>
<evidence type="ECO:0000313" key="12">
    <source>
        <dbReference type="EMBL" id="KAH8092456.1"/>
    </source>
</evidence>
<dbReference type="AlphaFoldDB" id="A0A8K0UJQ9"/>
<protein>
    <recommendedName>
        <fullName evidence="4">Pantoate--beta-alanine ligase</fullName>
        <ecNumber evidence="3">6.3.2.1</ecNumber>
    </recommendedName>
    <alternativeName>
        <fullName evidence="10">Pantoate-activating enzyme</fullName>
    </alternativeName>
    <alternativeName>
        <fullName evidence="9">Pantothenate synthetase</fullName>
    </alternativeName>
</protein>
<dbReference type="Gene3D" id="3.40.50.620">
    <property type="entry name" value="HUPs"/>
    <property type="match status" value="1"/>
</dbReference>
<keyword evidence="7" id="KW-0547">Nucleotide-binding</keyword>
<dbReference type="GO" id="GO:0004592">
    <property type="term" value="F:pantoate-beta-alanine ligase activity"/>
    <property type="evidence" value="ECO:0007669"/>
    <property type="project" value="UniProtKB-EC"/>
</dbReference>
<evidence type="ECO:0000256" key="7">
    <source>
        <dbReference type="ARBA" id="ARBA00022741"/>
    </source>
</evidence>
<comment type="caution">
    <text evidence="12">The sequence shown here is derived from an EMBL/GenBank/DDBJ whole genome shotgun (WGS) entry which is preliminary data.</text>
</comment>
<dbReference type="PANTHER" id="PTHR21299:SF1">
    <property type="entry name" value="PANTOATE--BETA-ALANINE LIGASE"/>
    <property type="match status" value="1"/>
</dbReference>
<evidence type="ECO:0000256" key="6">
    <source>
        <dbReference type="ARBA" id="ARBA00022655"/>
    </source>
</evidence>
<keyword evidence="13" id="KW-1185">Reference proteome</keyword>
<dbReference type="Pfam" id="PF02569">
    <property type="entry name" value="Pantoate_ligase"/>
    <property type="match status" value="1"/>
</dbReference>
<dbReference type="FunFam" id="3.40.50.620:FF:000013">
    <property type="entry name" value="Pantothenate synthetase"/>
    <property type="match status" value="1"/>
</dbReference>
<proteinExistence type="inferred from homology"/>
<dbReference type="InterPro" id="IPR014729">
    <property type="entry name" value="Rossmann-like_a/b/a_fold"/>
</dbReference>
<dbReference type="OrthoDB" id="2020436at2759"/>
<comment type="catalytic activity">
    <reaction evidence="11">
        <text>(R)-pantoate + beta-alanine + ATP = (R)-pantothenate + AMP + diphosphate + H(+)</text>
        <dbReference type="Rhea" id="RHEA:10912"/>
        <dbReference type="ChEBI" id="CHEBI:15378"/>
        <dbReference type="ChEBI" id="CHEBI:15980"/>
        <dbReference type="ChEBI" id="CHEBI:29032"/>
        <dbReference type="ChEBI" id="CHEBI:30616"/>
        <dbReference type="ChEBI" id="CHEBI:33019"/>
        <dbReference type="ChEBI" id="CHEBI:57966"/>
        <dbReference type="ChEBI" id="CHEBI:456215"/>
        <dbReference type="EC" id="6.3.2.1"/>
    </reaction>
</comment>
<dbReference type="PANTHER" id="PTHR21299">
    <property type="entry name" value="CYTIDYLATE KINASE/PANTOATE-BETA-ALANINE LIGASE"/>
    <property type="match status" value="1"/>
</dbReference>
<dbReference type="InterPro" id="IPR042176">
    <property type="entry name" value="Pantoate_ligase_C"/>
</dbReference>
<dbReference type="SUPFAM" id="SSF52374">
    <property type="entry name" value="Nucleotidylyl transferase"/>
    <property type="match status" value="1"/>
</dbReference>
<dbReference type="Gene3D" id="3.30.1300.10">
    <property type="entry name" value="Pantoate-beta-alanine ligase, C-terminal domain"/>
    <property type="match status" value="1"/>
</dbReference>
<dbReference type="GO" id="GO:0015940">
    <property type="term" value="P:pantothenate biosynthetic process"/>
    <property type="evidence" value="ECO:0007669"/>
    <property type="project" value="UniProtKB-UniPathway"/>
</dbReference>
<dbReference type="EMBL" id="JAEVFJ010000032">
    <property type="protein sequence ID" value="KAH8092456.1"/>
    <property type="molecule type" value="Genomic_DNA"/>
</dbReference>
<evidence type="ECO:0000256" key="9">
    <source>
        <dbReference type="ARBA" id="ARBA00029902"/>
    </source>
</evidence>
<organism evidence="12 13">
    <name type="scientific">Cristinia sonorae</name>
    <dbReference type="NCBI Taxonomy" id="1940300"/>
    <lineage>
        <taxon>Eukaryota</taxon>
        <taxon>Fungi</taxon>
        <taxon>Dikarya</taxon>
        <taxon>Basidiomycota</taxon>
        <taxon>Agaricomycotina</taxon>
        <taxon>Agaricomycetes</taxon>
        <taxon>Agaricomycetidae</taxon>
        <taxon>Agaricales</taxon>
        <taxon>Pleurotineae</taxon>
        <taxon>Stephanosporaceae</taxon>
        <taxon>Cristinia</taxon>
    </lineage>
</organism>
<dbReference type="GO" id="GO:0005524">
    <property type="term" value="F:ATP binding"/>
    <property type="evidence" value="ECO:0007669"/>
    <property type="project" value="UniProtKB-KW"/>
</dbReference>
<comment type="pathway">
    <text evidence="1">Cofactor biosynthesis; (R)-pantothenate biosynthesis; (R)-pantothenate from (R)-pantoate and beta-alanine: step 1/1.</text>
</comment>
<sequence length="378" mass="41612">MFAFIQRPATAATLNRLPARVAFPKRKMSSELPKSPIPIFTTVSAYREWRTRAFEEKKSVGFVATMGALHEGHLGLVRRSLAENDLTVVSIFVNPAQFAPTEDLATYPRTLPHDLKALEATTHEADATVTSSRMTAALFLPSVHEMYPSGITQEVSAQKGTFVEVKGYGHQMEGTSRPTFFRGVATVVTKLFNIIQPTRTYFGQKDIQQALLLRRMVRDLILSHPTPDTFYIIPTTRDPISSLALSSRNAYLSDTERELAAPQLAAALRAAKHSWASGGANKASCIQVATELVSTKAQELATAHGIQMKLDYVEMNDPETFDVVPDDVTREVYLREQVGGVEGERPVILSGAMWVGKTRLIDNIVLGDAKHLGIVETS</sequence>
<keyword evidence="5 12" id="KW-0436">Ligase</keyword>
<dbReference type="EC" id="6.3.2.1" evidence="3"/>
<gene>
    <name evidence="12" type="ORF">BXZ70DRAFT_950970</name>
</gene>
<comment type="similarity">
    <text evidence="2">Belongs to the pantothenate synthetase family.</text>
</comment>
<evidence type="ECO:0000256" key="10">
    <source>
        <dbReference type="ARBA" id="ARBA00032806"/>
    </source>
</evidence>